<dbReference type="EMBL" id="JOJR01000403">
    <property type="protein sequence ID" value="RCN38395.1"/>
    <property type="molecule type" value="Genomic_DNA"/>
</dbReference>
<organism evidence="1 2">
    <name type="scientific">Ancylostoma caninum</name>
    <name type="common">Dog hookworm</name>
    <dbReference type="NCBI Taxonomy" id="29170"/>
    <lineage>
        <taxon>Eukaryota</taxon>
        <taxon>Metazoa</taxon>
        <taxon>Ecdysozoa</taxon>
        <taxon>Nematoda</taxon>
        <taxon>Chromadorea</taxon>
        <taxon>Rhabditida</taxon>
        <taxon>Rhabditina</taxon>
        <taxon>Rhabditomorpha</taxon>
        <taxon>Strongyloidea</taxon>
        <taxon>Ancylostomatidae</taxon>
        <taxon>Ancylostomatinae</taxon>
        <taxon>Ancylostoma</taxon>
    </lineage>
</organism>
<protein>
    <submittedName>
        <fullName evidence="1">Uncharacterized protein</fullName>
    </submittedName>
</protein>
<evidence type="ECO:0000313" key="1">
    <source>
        <dbReference type="EMBL" id="RCN38395.1"/>
    </source>
</evidence>
<sequence length="104" mass="11156">MVSTVNGKLIEVKCHTWHYGGHDLRALPKPSGSHRPGLHAVLQPGAVSAGVVAALRRLGSGRLSCGIHRAAFAHTAVRCRRAARAAHSNPIRQLILVLKLHPRS</sequence>
<dbReference type="Proteomes" id="UP000252519">
    <property type="component" value="Unassembled WGS sequence"/>
</dbReference>
<accession>A0A368G5Y0</accession>
<name>A0A368G5Y0_ANCCA</name>
<proteinExistence type="predicted"/>
<dbReference type="AlphaFoldDB" id="A0A368G5Y0"/>
<gene>
    <name evidence="1" type="ORF">ANCCAN_15711</name>
</gene>
<reference evidence="1 2" key="1">
    <citation type="submission" date="2014-10" db="EMBL/GenBank/DDBJ databases">
        <title>Draft genome of the hookworm Ancylostoma caninum.</title>
        <authorList>
            <person name="Mitreva M."/>
        </authorList>
    </citation>
    <scope>NUCLEOTIDE SEQUENCE [LARGE SCALE GENOMIC DNA]</scope>
    <source>
        <strain evidence="1 2">Baltimore</strain>
    </source>
</reference>
<keyword evidence="2" id="KW-1185">Reference proteome</keyword>
<evidence type="ECO:0000313" key="2">
    <source>
        <dbReference type="Proteomes" id="UP000252519"/>
    </source>
</evidence>
<comment type="caution">
    <text evidence="1">The sequence shown here is derived from an EMBL/GenBank/DDBJ whole genome shotgun (WGS) entry which is preliminary data.</text>
</comment>